<feature type="chain" id="PRO_5035591834" evidence="1">
    <location>
        <begin position="21"/>
        <end position="111"/>
    </location>
</feature>
<feature type="signal peptide" evidence="1">
    <location>
        <begin position="1"/>
        <end position="20"/>
    </location>
</feature>
<name>A0A7R9L396_9ACAR</name>
<evidence type="ECO:0000256" key="1">
    <source>
        <dbReference type="SAM" id="SignalP"/>
    </source>
</evidence>
<dbReference type="EMBL" id="CAJPIZ010013954">
    <property type="protein sequence ID" value="CAG2114521.1"/>
    <property type="molecule type" value="Genomic_DNA"/>
</dbReference>
<proteinExistence type="predicted"/>
<dbReference type="OrthoDB" id="6529435at2759"/>
<accession>A0A7R9L396</accession>
<dbReference type="AlphaFoldDB" id="A0A7R9L396"/>
<reference evidence="2" key="1">
    <citation type="submission" date="2020-11" db="EMBL/GenBank/DDBJ databases">
        <authorList>
            <person name="Tran Van P."/>
        </authorList>
    </citation>
    <scope>NUCLEOTIDE SEQUENCE</scope>
</reference>
<sequence length="111" mass="12853">MFKLIILTTITLNLVNHCICVDPEIQFSHSDIGASFILKCELHYDKSEATFSRFEISKDSAIYFTYGENKQKNFKRIDGIDRLEMDTSFMQTERVSSYAHVENEIKYGGPQ</sequence>
<feature type="non-terminal residue" evidence="2">
    <location>
        <position position="1"/>
    </location>
</feature>
<dbReference type="Proteomes" id="UP000759131">
    <property type="component" value="Unassembled WGS sequence"/>
</dbReference>
<evidence type="ECO:0000313" key="3">
    <source>
        <dbReference type="Proteomes" id="UP000759131"/>
    </source>
</evidence>
<dbReference type="EMBL" id="OC868529">
    <property type="protein sequence ID" value="CAD7634091.1"/>
    <property type="molecule type" value="Genomic_DNA"/>
</dbReference>
<protein>
    <submittedName>
        <fullName evidence="2">Uncharacterized protein</fullName>
    </submittedName>
</protein>
<organism evidence="2">
    <name type="scientific">Medioppia subpectinata</name>
    <dbReference type="NCBI Taxonomy" id="1979941"/>
    <lineage>
        <taxon>Eukaryota</taxon>
        <taxon>Metazoa</taxon>
        <taxon>Ecdysozoa</taxon>
        <taxon>Arthropoda</taxon>
        <taxon>Chelicerata</taxon>
        <taxon>Arachnida</taxon>
        <taxon>Acari</taxon>
        <taxon>Acariformes</taxon>
        <taxon>Sarcoptiformes</taxon>
        <taxon>Oribatida</taxon>
        <taxon>Brachypylina</taxon>
        <taxon>Oppioidea</taxon>
        <taxon>Oppiidae</taxon>
        <taxon>Medioppia</taxon>
    </lineage>
</organism>
<gene>
    <name evidence="2" type="ORF">OSB1V03_LOCUS14487</name>
</gene>
<evidence type="ECO:0000313" key="2">
    <source>
        <dbReference type="EMBL" id="CAD7634091.1"/>
    </source>
</evidence>
<keyword evidence="3" id="KW-1185">Reference proteome</keyword>
<keyword evidence="1" id="KW-0732">Signal</keyword>